<gene>
    <name evidence="1" type="ORF">NDU88_003382</name>
</gene>
<comment type="caution">
    <text evidence="1">The sequence shown here is derived from an EMBL/GenBank/DDBJ whole genome shotgun (WGS) entry which is preliminary data.</text>
</comment>
<reference evidence="1" key="1">
    <citation type="journal article" date="2022" name="bioRxiv">
        <title>Sequencing and chromosome-scale assembly of the giantPleurodeles waltlgenome.</title>
        <authorList>
            <person name="Brown T."/>
            <person name="Elewa A."/>
            <person name="Iarovenko S."/>
            <person name="Subramanian E."/>
            <person name="Araus A.J."/>
            <person name="Petzold A."/>
            <person name="Susuki M."/>
            <person name="Suzuki K.-i.T."/>
            <person name="Hayashi T."/>
            <person name="Toyoda A."/>
            <person name="Oliveira C."/>
            <person name="Osipova E."/>
            <person name="Leigh N.D."/>
            <person name="Simon A."/>
            <person name="Yun M.H."/>
        </authorList>
    </citation>
    <scope>NUCLEOTIDE SEQUENCE</scope>
    <source>
        <strain evidence="1">20211129_DDA</strain>
        <tissue evidence="1">Liver</tissue>
    </source>
</reference>
<keyword evidence="2" id="KW-1185">Reference proteome</keyword>
<evidence type="ECO:0000313" key="2">
    <source>
        <dbReference type="Proteomes" id="UP001066276"/>
    </source>
</evidence>
<name>A0AAV7W614_PLEWA</name>
<dbReference type="Proteomes" id="UP001066276">
    <property type="component" value="Chromosome 1_2"/>
</dbReference>
<dbReference type="AlphaFoldDB" id="A0AAV7W614"/>
<dbReference type="EMBL" id="JANPWB010000002">
    <property type="protein sequence ID" value="KAJ1207992.1"/>
    <property type="molecule type" value="Genomic_DNA"/>
</dbReference>
<protein>
    <submittedName>
        <fullName evidence="1">Uncharacterized protein</fullName>
    </submittedName>
</protein>
<proteinExistence type="predicted"/>
<evidence type="ECO:0000313" key="1">
    <source>
        <dbReference type="EMBL" id="KAJ1207992.1"/>
    </source>
</evidence>
<organism evidence="1 2">
    <name type="scientific">Pleurodeles waltl</name>
    <name type="common">Iberian ribbed newt</name>
    <dbReference type="NCBI Taxonomy" id="8319"/>
    <lineage>
        <taxon>Eukaryota</taxon>
        <taxon>Metazoa</taxon>
        <taxon>Chordata</taxon>
        <taxon>Craniata</taxon>
        <taxon>Vertebrata</taxon>
        <taxon>Euteleostomi</taxon>
        <taxon>Amphibia</taxon>
        <taxon>Batrachia</taxon>
        <taxon>Caudata</taxon>
        <taxon>Salamandroidea</taxon>
        <taxon>Salamandridae</taxon>
        <taxon>Pleurodelinae</taxon>
        <taxon>Pleurodeles</taxon>
    </lineage>
</organism>
<accession>A0AAV7W614</accession>
<sequence>MGLGRGRSEFLLTASALDPEVALPSDKAWPGAVTGALLFRRETEGKAGSARRATIERRSSVRFQNAIWLEDVIFRRRLIIGT</sequence>